<feature type="transmembrane region" description="Helical" evidence="6">
    <location>
        <begin position="20"/>
        <end position="38"/>
    </location>
</feature>
<dbReference type="GO" id="GO:0046677">
    <property type="term" value="P:response to antibiotic"/>
    <property type="evidence" value="ECO:0007669"/>
    <property type="project" value="UniProtKB-KW"/>
</dbReference>
<feature type="transmembrane region" description="Helical" evidence="6">
    <location>
        <begin position="168"/>
        <end position="190"/>
    </location>
</feature>
<organism evidence="8 9">
    <name type="scientific">Arcanobacterium phocae</name>
    <dbReference type="NCBI Taxonomy" id="131112"/>
    <lineage>
        <taxon>Bacteria</taxon>
        <taxon>Bacillati</taxon>
        <taxon>Actinomycetota</taxon>
        <taxon>Actinomycetes</taxon>
        <taxon>Actinomycetales</taxon>
        <taxon>Actinomycetaceae</taxon>
        <taxon>Arcanobacterium</taxon>
    </lineage>
</organism>
<name>A0A1H2LDB8_9ACTO</name>
<dbReference type="EMBL" id="LT629804">
    <property type="protein sequence ID" value="SDU78983.1"/>
    <property type="molecule type" value="Genomic_DNA"/>
</dbReference>
<keyword evidence="5" id="KW-0046">Antibiotic resistance</keyword>
<sequence>MNATLIRSDVLRFLRAPEALFFTIGLPILMYIIFGGTAEYGEMPIGHGNINMAVLINMSIYAVAQAAVGYTGTAAVDRLQGWGRQLALTPLTSGNIIVNRILSAFLISTITFTSLLIVGIPMGAQLPTLRLLAVWGISYLSVLLFACYGLAVAYSFKAETAVSISSGLLVLFSFAGNLFAPLSGTLLSVARFTPMWGVGELARYPLTDGQMYDANGALYSTPLWYALANIVAWLAIFSVFALLAARRNQER</sequence>
<dbReference type="InterPro" id="IPR051328">
    <property type="entry name" value="T7SS_ABC-Transporter"/>
</dbReference>
<dbReference type="AlphaFoldDB" id="A0A1H2LDB8"/>
<keyword evidence="9" id="KW-1185">Reference proteome</keyword>
<comment type="subcellular location">
    <subcellularLocation>
        <location evidence="1">Membrane</location>
        <topology evidence="1">Multi-pass membrane protein</topology>
    </subcellularLocation>
</comment>
<gene>
    <name evidence="8" type="ORF">SAMN04489737_0694</name>
</gene>
<feature type="transmembrane region" description="Helical" evidence="6">
    <location>
        <begin position="50"/>
        <end position="76"/>
    </location>
</feature>
<evidence type="ECO:0000256" key="6">
    <source>
        <dbReference type="SAM" id="Phobius"/>
    </source>
</evidence>
<dbReference type="RefSeq" id="WP_091279940.1">
    <property type="nucleotide sequence ID" value="NZ_JABAPL010000007.1"/>
</dbReference>
<dbReference type="PIRSF" id="PIRSF006648">
    <property type="entry name" value="DrrB"/>
    <property type="match status" value="1"/>
</dbReference>
<evidence type="ECO:0000256" key="4">
    <source>
        <dbReference type="ARBA" id="ARBA00023136"/>
    </source>
</evidence>
<dbReference type="InterPro" id="IPR000412">
    <property type="entry name" value="ABC_2_transport"/>
</dbReference>
<accession>A0A1H2LDB8</accession>
<evidence type="ECO:0000256" key="3">
    <source>
        <dbReference type="ARBA" id="ARBA00022989"/>
    </source>
</evidence>
<evidence type="ECO:0000256" key="2">
    <source>
        <dbReference type="ARBA" id="ARBA00022692"/>
    </source>
</evidence>
<dbReference type="Pfam" id="PF01061">
    <property type="entry name" value="ABC2_membrane"/>
    <property type="match status" value="1"/>
</dbReference>
<dbReference type="GO" id="GO:0043190">
    <property type="term" value="C:ATP-binding cassette (ABC) transporter complex"/>
    <property type="evidence" value="ECO:0007669"/>
    <property type="project" value="InterPro"/>
</dbReference>
<dbReference type="Proteomes" id="UP000214355">
    <property type="component" value="Chromosome I"/>
</dbReference>
<dbReference type="GeneID" id="65344436"/>
<evidence type="ECO:0000313" key="9">
    <source>
        <dbReference type="Proteomes" id="UP000214355"/>
    </source>
</evidence>
<proteinExistence type="predicted"/>
<evidence type="ECO:0000256" key="1">
    <source>
        <dbReference type="ARBA" id="ARBA00004141"/>
    </source>
</evidence>
<evidence type="ECO:0000256" key="5">
    <source>
        <dbReference type="ARBA" id="ARBA00023251"/>
    </source>
</evidence>
<dbReference type="OrthoDB" id="63188at2"/>
<evidence type="ECO:0000259" key="7">
    <source>
        <dbReference type="Pfam" id="PF01061"/>
    </source>
</evidence>
<evidence type="ECO:0000313" key="8">
    <source>
        <dbReference type="EMBL" id="SDU78983.1"/>
    </source>
</evidence>
<feature type="transmembrane region" description="Helical" evidence="6">
    <location>
        <begin position="223"/>
        <end position="245"/>
    </location>
</feature>
<keyword evidence="2 6" id="KW-0812">Transmembrane</keyword>
<dbReference type="PANTHER" id="PTHR43077">
    <property type="entry name" value="TRANSPORT PERMEASE YVFS-RELATED"/>
    <property type="match status" value="1"/>
</dbReference>
<feature type="transmembrane region" description="Helical" evidence="6">
    <location>
        <begin position="132"/>
        <end position="156"/>
    </location>
</feature>
<feature type="domain" description="ABC-2 type transporter transmembrane" evidence="7">
    <location>
        <begin position="4"/>
        <end position="183"/>
    </location>
</feature>
<dbReference type="PANTHER" id="PTHR43077:SF11">
    <property type="entry name" value="TRANSPORT PERMEASE YVFS-RELATED"/>
    <property type="match status" value="1"/>
</dbReference>
<keyword evidence="4 6" id="KW-0472">Membrane</keyword>
<protein>
    <submittedName>
        <fullName evidence="8">ABC-2 type transport system permease protein</fullName>
    </submittedName>
</protein>
<keyword evidence="3 6" id="KW-1133">Transmembrane helix</keyword>
<feature type="transmembrane region" description="Helical" evidence="6">
    <location>
        <begin position="97"/>
        <end position="120"/>
    </location>
</feature>
<dbReference type="GO" id="GO:0140359">
    <property type="term" value="F:ABC-type transporter activity"/>
    <property type="evidence" value="ECO:0007669"/>
    <property type="project" value="InterPro"/>
</dbReference>
<dbReference type="InterPro" id="IPR013525">
    <property type="entry name" value="ABC2_TM"/>
</dbReference>
<dbReference type="STRING" id="131112.SAMN04489737_0694"/>
<reference evidence="9" key="1">
    <citation type="submission" date="2016-10" db="EMBL/GenBank/DDBJ databases">
        <authorList>
            <person name="Varghese N."/>
            <person name="Submissions S."/>
        </authorList>
    </citation>
    <scope>NUCLEOTIDE SEQUENCE [LARGE SCALE GENOMIC DNA]</scope>
    <source>
        <strain evidence="9">DSM 10002</strain>
    </source>
</reference>